<proteinExistence type="predicted"/>
<sequence length="140" mass="15404">MLRCVPPGQPCCLSAGVLLTEKTLQTPCDRPSLLLFLCMARLDSPTPCPSEGRKPDNSPSKTHLPQTQCEEFNLNTVEEGIGLYEEVAGLHWERTGLREEGVGLHEDEAGLHGEWECLHAERAGLHEEEVDNVSWTTAVG</sequence>
<dbReference type="Proteomes" id="UP001152622">
    <property type="component" value="Chromosome 5"/>
</dbReference>
<reference evidence="2" key="1">
    <citation type="journal article" date="2023" name="Science">
        <title>Genome structures resolve the early diversification of teleost fishes.</title>
        <authorList>
            <person name="Parey E."/>
            <person name="Louis A."/>
            <person name="Montfort J."/>
            <person name="Bouchez O."/>
            <person name="Roques C."/>
            <person name="Iampietro C."/>
            <person name="Lluch J."/>
            <person name="Castinel A."/>
            <person name="Donnadieu C."/>
            <person name="Desvignes T."/>
            <person name="Floi Bucao C."/>
            <person name="Jouanno E."/>
            <person name="Wen M."/>
            <person name="Mejri S."/>
            <person name="Dirks R."/>
            <person name="Jansen H."/>
            <person name="Henkel C."/>
            <person name="Chen W.J."/>
            <person name="Zahm M."/>
            <person name="Cabau C."/>
            <person name="Klopp C."/>
            <person name="Thompson A.W."/>
            <person name="Robinson-Rechavi M."/>
            <person name="Braasch I."/>
            <person name="Lecointre G."/>
            <person name="Bobe J."/>
            <person name="Postlethwait J.H."/>
            <person name="Berthelot C."/>
            <person name="Roest Crollius H."/>
            <person name="Guiguen Y."/>
        </authorList>
    </citation>
    <scope>NUCLEOTIDE SEQUENCE</scope>
    <source>
        <strain evidence="2">WJC10195</strain>
    </source>
</reference>
<name>A0A9Q1J0F2_SYNKA</name>
<feature type="region of interest" description="Disordered" evidence="1">
    <location>
        <begin position="46"/>
        <end position="65"/>
    </location>
</feature>
<evidence type="ECO:0000313" key="2">
    <source>
        <dbReference type="EMBL" id="KAJ8360152.1"/>
    </source>
</evidence>
<evidence type="ECO:0000256" key="1">
    <source>
        <dbReference type="SAM" id="MobiDB-lite"/>
    </source>
</evidence>
<protein>
    <submittedName>
        <fullName evidence="2">Uncharacterized protein</fullName>
    </submittedName>
</protein>
<keyword evidence="3" id="KW-1185">Reference proteome</keyword>
<gene>
    <name evidence="2" type="ORF">SKAU_G00166770</name>
</gene>
<organism evidence="2 3">
    <name type="scientific">Synaphobranchus kaupii</name>
    <name type="common">Kaup's arrowtooth eel</name>
    <dbReference type="NCBI Taxonomy" id="118154"/>
    <lineage>
        <taxon>Eukaryota</taxon>
        <taxon>Metazoa</taxon>
        <taxon>Chordata</taxon>
        <taxon>Craniata</taxon>
        <taxon>Vertebrata</taxon>
        <taxon>Euteleostomi</taxon>
        <taxon>Actinopterygii</taxon>
        <taxon>Neopterygii</taxon>
        <taxon>Teleostei</taxon>
        <taxon>Anguilliformes</taxon>
        <taxon>Synaphobranchidae</taxon>
        <taxon>Synaphobranchus</taxon>
    </lineage>
</organism>
<dbReference type="EMBL" id="JAINUF010000005">
    <property type="protein sequence ID" value="KAJ8360152.1"/>
    <property type="molecule type" value="Genomic_DNA"/>
</dbReference>
<dbReference type="AlphaFoldDB" id="A0A9Q1J0F2"/>
<accession>A0A9Q1J0F2</accession>
<evidence type="ECO:0000313" key="3">
    <source>
        <dbReference type="Proteomes" id="UP001152622"/>
    </source>
</evidence>
<comment type="caution">
    <text evidence="2">The sequence shown here is derived from an EMBL/GenBank/DDBJ whole genome shotgun (WGS) entry which is preliminary data.</text>
</comment>